<name>A0A518AJV9_9BACT</name>
<proteinExistence type="predicted"/>
<evidence type="ECO:0000313" key="3">
    <source>
        <dbReference type="Proteomes" id="UP000315750"/>
    </source>
</evidence>
<dbReference type="AlphaFoldDB" id="A0A518AJV9"/>
<sequence>MRNLHLVVLGNPNEQGVCYQSESALKFTVYAESSFELVEDATFTGTASVQLKGNHIKFRGTDELEWYEPDNPMPREQCPCCDYISLPERNNYLICPICFWEDDGIDVDRLDVHSGPNQMTLRTGRANFQRIGACDEEMLVNVLPAAERDAFEHRSRSL</sequence>
<gene>
    <name evidence="2" type="ORF">Pan181_12040</name>
</gene>
<reference evidence="2 3" key="1">
    <citation type="submission" date="2019-02" db="EMBL/GenBank/DDBJ databases">
        <title>Deep-cultivation of Planctomycetes and their phenomic and genomic characterization uncovers novel biology.</title>
        <authorList>
            <person name="Wiegand S."/>
            <person name="Jogler M."/>
            <person name="Boedeker C."/>
            <person name="Pinto D."/>
            <person name="Vollmers J."/>
            <person name="Rivas-Marin E."/>
            <person name="Kohn T."/>
            <person name="Peeters S.H."/>
            <person name="Heuer A."/>
            <person name="Rast P."/>
            <person name="Oberbeckmann S."/>
            <person name="Bunk B."/>
            <person name="Jeske O."/>
            <person name="Meyerdierks A."/>
            <person name="Storesund J.E."/>
            <person name="Kallscheuer N."/>
            <person name="Luecker S."/>
            <person name="Lage O.M."/>
            <person name="Pohl T."/>
            <person name="Merkel B.J."/>
            <person name="Hornburger P."/>
            <person name="Mueller R.-W."/>
            <person name="Bruemmer F."/>
            <person name="Labrenz M."/>
            <person name="Spormann A.M."/>
            <person name="Op den Camp H."/>
            <person name="Overmann J."/>
            <person name="Amann R."/>
            <person name="Jetten M.S.M."/>
            <person name="Mascher T."/>
            <person name="Medema M.H."/>
            <person name="Devos D.P."/>
            <person name="Kaster A.-K."/>
            <person name="Ovreas L."/>
            <person name="Rohde M."/>
            <person name="Galperin M.Y."/>
            <person name="Jogler C."/>
        </authorList>
    </citation>
    <scope>NUCLEOTIDE SEQUENCE [LARGE SCALE GENOMIC DNA]</scope>
    <source>
        <strain evidence="2 3">Pan181</strain>
    </source>
</reference>
<evidence type="ECO:0000313" key="2">
    <source>
        <dbReference type="EMBL" id="QDU55019.1"/>
    </source>
</evidence>
<organism evidence="2 3">
    <name type="scientific">Aeoliella mucimassa</name>
    <dbReference type="NCBI Taxonomy" id="2527972"/>
    <lineage>
        <taxon>Bacteria</taxon>
        <taxon>Pseudomonadati</taxon>
        <taxon>Planctomycetota</taxon>
        <taxon>Planctomycetia</taxon>
        <taxon>Pirellulales</taxon>
        <taxon>Lacipirellulaceae</taxon>
        <taxon>Aeoliella</taxon>
    </lineage>
</organism>
<keyword evidence="3" id="KW-1185">Reference proteome</keyword>
<protein>
    <recommendedName>
        <fullName evidence="1">Cysteine-rich CPCC domain-containing protein</fullName>
    </recommendedName>
</protein>
<evidence type="ECO:0000259" key="1">
    <source>
        <dbReference type="Pfam" id="PF14206"/>
    </source>
</evidence>
<dbReference type="Pfam" id="PF14206">
    <property type="entry name" value="Cys_rich_CPCC"/>
    <property type="match status" value="1"/>
</dbReference>
<dbReference type="EMBL" id="CP036278">
    <property type="protein sequence ID" value="QDU55019.1"/>
    <property type="molecule type" value="Genomic_DNA"/>
</dbReference>
<dbReference type="InterPro" id="IPR025983">
    <property type="entry name" value="Cys_rich_CPCC"/>
</dbReference>
<dbReference type="KEGG" id="amuc:Pan181_12040"/>
<feature type="domain" description="Cysteine-rich CPCC" evidence="1">
    <location>
        <begin position="77"/>
        <end position="148"/>
    </location>
</feature>
<accession>A0A518AJV9</accession>
<dbReference type="Proteomes" id="UP000315750">
    <property type="component" value="Chromosome"/>
</dbReference>